<dbReference type="InParanoid" id="A0A067NMK5"/>
<organism evidence="2 3">
    <name type="scientific">Pleurotus ostreatus (strain PC15)</name>
    <name type="common">Oyster mushroom</name>
    <dbReference type="NCBI Taxonomy" id="1137138"/>
    <lineage>
        <taxon>Eukaryota</taxon>
        <taxon>Fungi</taxon>
        <taxon>Dikarya</taxon>
        <taxon>Basidiomycota</taxon>
        <taxon>Agaricomycotina</taxon>
        <taxon>Agaricomycetes</taxon>
        <taxon>Agaricomycetidae</taxon>
        <taxon>Agaricales</taxon>
        <taxon>Pleurotineae</taxon>
        <taxon>Pleurotaceae</taxon>
        <taxon>Pleurotus</taxon>
    </lineage>
</organism>
<dbReference type="Proteomes" id="UP000027073">
    <property type="component" value="Unassembled WGS sequence"/>
</dbReference>
<protein>
    <submittedName>
        <fullName evidence="2">Uncharacterized protein</fullName>
    </submittedName>
</protein>
<dbReference type="EMBL" id="KL198010">
    <property type="protein sequence ID" value="KDQ25317.1"/>
    <property type="molecule type" value="Genomic_DNA"/>
</dbReference>
<gene>
    <name evidence="2" type="ORF">PLEOSDRAFT_159971</name>
</gene>
<sequence>MAGNYTTASQPTGPSSTSEADGPSQQKNGTPMWQQNMTLAEGCLVYDTEDVS</sequence>
<evidence type="ECO:0000313" key="2">
    <source>
        <dbReference type="EMBL" id="KDQ25317.1"/>
    </source>
</evidence>
<evidence type="ECO:0000313" key="3">
    <source>
        <dbReference type="Proteomes" id="UP000027073"/>
    </source>
</evidence>
<dbReference type="VEuPathDB" id="FungiDB:PLEOSDRAFT_159971"/>
<feature type="region of interest" description="Disordered" evidence="1">
    <location>
        <begin position="1"/>
        <end position="36"/>
    </location>
</feature>
<dbReference type="AlphaFoldDB" id="A0A067NMK5"/>
<name>A0A067NMK5_PLEO1</name>
<reference evidence="3" key="1">
    <citation type="journal article" date="2014" name="Proc. Natl. Acad. Sci. U.S.A.">
        <title>Extensive sampling of basidiomycete genomes demonstrates inadequacy of the white-rot/brown-rot paradigm for wood decay fungi.</title>
        <authorList>
            <person name="Riley R."/>
            <person name="Salamov A.A."/>
            <person name="Brown D.W."/>
            <person name="Nagy L.G."/>
            <person name="Floudas D."/>
            <person name="Held B.W."/>
            <person name="Levasseur A."/>
            <person name="Lombard V."/>
            <person name="Morin E."/>
            <person name="Otillar R."/>
            <person name="Lindquist E.A."/>
            <person name="Sun H."/>
            <person name="LaButti K.M."/>
            <person name="Schmutz J."/>
            <person name="Jabbour D."/>
            <person name="Luo H."/>
            <person name="Baker S.E."/>
            <person name="Pisabarro A.G."/>
            <person name="Walton J.D."/>
            <person name="Blanchette R.A."/>
            <person name="Henrissat B."/>
            <person name="Martin F."/>
            <person name="Cullen D."/>
            <person name="Hibbett D.S."/>
            <person name="Grigoriev I.V."/>
        </authorList>
    </citation>
    <scope>NUCLEOTIDE SEQUENCE [LARGE SCALE GENOMIC DNA]</scope>
    <source>
        <strain evidence="3">PC15</strain>
    </source>
</reference>
<evidence type="ECO:0000256" key="1">
    <source>
        <dbReference type="SAM" id="MobiDB-lite"/>
    </source>
</evidence>
<accession>A0A067NMK5</accession>
<dbReference type="HOGENOM" id="CLU_3088269_0_0_1"/>
<proteinExistence type="predicted"/>